<evidence type="ECO:0000256" key="7">
    <source>
        <dbReference type="SAM" id="Coils"/>
    </source>
</evidence>
<feature type="region of interest" description="Disordered" evidence="8">
    <location>
        <begin position="280"/>
        <end position="325"/>
    </location>
</feature>
<evidence type="ECO:0008006" key="12">
    <source>
        <dbReference type="Google" id="ProtNLM"/>
    </source>
</evidence>
<dbReference type="PANTHER" id="PTHR13815">
    <property type="entry name" value="GOLGIN-84"/>
    <property type="match status" value="1"/>
</dbReference>
<dbReference type="Proteomes" id="UP001165060">
    <property type="component" value="Unassembled WGS sequence"/>
</dbReference>
<evidence type="ECO:0000256" key="3">
    <source>
        <dbReference type="ARBA" id="ARBA00022989"/>
    </source>
</evidence>
<keyword evidence="5 7" id="KW-0175">Coiled coil</keyword>
<feature type="compositionally biased region" description="Basic and acidic residues" evidence="8">
    <location>
        <begin position="38"/>
        <end position="57"/>
    </location>
</feature>
<dbReference type="PANTHER" id="PTHR13815:SF7">
    <property type="entry name" value="GOLGIN SUBFAMILY A MEMBER 5"/>
    <property type="match status" value="1"/>
</dbReference>
<keyword evidence="4" id="KW-0333">Golgi apparatus</keyword>
<protein>
    <recommendedName>
        <fullName evidence="12">Golgin-84</fullName>
    </recommendedName>
</protein>
<proteinExistence type="predicted"/>
<feature type="coiled-coil region" evidence="7">
    <location>
        <begin position="135"/>
        <end position="186"/>
    </location>
</feature>
<comment type="subcellular location">
    <subcellularLocation>
        <location evidence="1">Golgi apparatus membrane</location>
        <topology evidence="1">Single-pass membrane protein</topology>
    </subcellularLocation>
</comment>
<dbReference type="EMBL" id="BRYB01000084">
    <property type="protein sequence ID" value="GMI22378.1"/>
    <property type="molecule type" value="Genomic_DNA"/>
</dbReference>
<evidence type="ECO:0000256" key="8">
    <source>
        <dbReference type="SAM" id="MobiDB-lite"/>
    </source>
</evidence>
<name>A0ABQ6M9V7_9STRA</name>
<feature type="coiled-coil region" evidence="7">
    <location>
        <begin position="250"/>
        <end position="277"/>
    </location>
</feature>
<keyword evidence="3 9" id="KW-1133">Transmembrane helix</keyword>
<evidence type="ECO:0000256" key="2">
    <source>
        <dbReference type="ARBA" id="ARBA00022692"/>
    </source>
</evidence>
<keyword evidence="11" id="KW-1185">Reference proteome</keyword>
<organism evidence="10 11">
    <name type="scientific">Tetraparma gracilis</name>
    <dbReference type="NCBI Taxonomy" id="2962635"/>
    <lineage>
        <taxon>Eukaryota</taxon>
        <taxon>Sar</taxon>
        <taxon>Stramenopiles</taxon>
        <taxon>Ochrophyta</taxon>
        <taxon>Bolidophyceae</taxon>
        <taxon>Parmales</taxon>
        <taxon>Triparmaceae</taxon>
        <taxon>Tetraparma</taxon>
    </lineage>
</organism>
<evidence type="ECO:0000256" key="9">
    <source>
        <dbReference type="SAM" id="Phobius"/>
    </source>
</evidence>
<evidence type="ECO:0000313" key="11">
    <source>
        <dbReference type="Proteomes" id="UP001165060"/>
    </source>
</evidence>
<keyword evidence="6 9" id="KW-0472">Membrane</keyword>
<feature type="transmembrane region" description="Helical" evidence="9">
    <location>
        <begin position="364"/>
        <end position="385"/>
    </location>
</feature>
<evidence type="ECO:0000256" key="4">
    <source>
        <dbReference type="ARBA" id="ARBA00023034"/>
    </source>
</evidence>
<accession>A0ABQ6M9V7</accession>
<keyword evidence="2 9" id="KW-0812">Transmembrane</keyword>
<sequence length="422" mass="45519">MSRTAANLAGADEENANLKLELEELSKNLAQTRLRLEEERFSREESAKQAARAESELAKSTATLSELQCNLDSALESTTASSTNLSAQIQQLQSEKLSLTAKLDEVSALYSSSKRKQQDASMAAQAELQSRDALAARLRRELAAAGRELEGARSAGPAPAAAQEDLAAAREALALAEKRSGTLEQELGAAIRDLAAARKAAADEGAARGREERAAGELRGRLAAAERDGEEKARLLAARPEGGGAAPEAVKGLNEQALKLQMRVDKLNGENAALNARLRASHQAQETLERRAREAEEGGNLPSRPPPGRRRNAPPSIRASLGLDEADRRGLGDGARAAGDFLQKVDTVSLDVGNMLRNTPMARLGFLLYLLFLHFWLFTVLAYQVHNFEMEHGDFGSYRHMEQLHGHPPGWKPEPDGSTRGG</sequence>
<feature type="region of interest" description="Disordered" evidence="8">
    <location>
        <begin position="203"/>
        <end position="230"/>
    </location>
</feature>
<reference evidence="10 11" key="1">
    <citation type="journal article" date="2023" name="Commun. Biol.">
        <title>Genome analysis of Parmales, the sister group of diatoms, reveals the evolutionary specialization of diatoms from phago-mixotrophs to photoautotrophs.</title>
        <authorList>
            <person name="Ban H."/>
            <person name="Sato S."/>
            <person name="Yoshikawa S."/>
            <person name="Yamada K."/>
            <person name="Nakamura Y."/>
            <person name="Ichinomiya M."/>
            <person name="Sato N."/>
            <person name="Blanc-Mathieu R."/>
            <person name="Endo H."/>
            <person name="Kuwata A."/>
            <person name="Ogata H."/>
        </authorList>
    </citation>
    <scope>NUCLEOTIDE SEQUENCE [LARGE SCALE GENOMIC DNA]</scope>
</reference>
<comment type="caution">
    <text evidence="10">The sequence shown here is derived from an EMBL/GenBank/DDBJ whole genome shotgun (WGS) entry which is preliminary data.</text>
</comment>
<dbReference type="InterPro" id="IPR019177">
    <property type="entry name" value="Golgin_subfamily_A_member_5"/>
</dbReference>
<evidence type="ECO:0000256" key="1">
    <source>
        <dbReference type="ARBA" id="ARBA00004194"/>
    </source>
</evidence>
<feature type="region of interest" description="Disordered" evidence="8">
    <location>
        <begin position="38"/>
        <end position="59"/>
    </location>
</feature>
<feature type="compositionally biased region" description="Basic and acidic residues" evidence="8">
    <location>
        <begin position="287"/>
        <end position="296"/>
    </location>
</feature>
<evidence type="ECO:0000256" key="6">
    <source>
        <dbReference type="ARBA" id="ARBA00023136"/>
    </source>
</evidence>
<gene>
    <name evidence="10" type="ORF">TeGR_g2941</name>
</gene>
<evidence type="ECO:0000256" key="5">
    <source>
        <dbReference type="ARBA" id="ARBA00023054"/>
    </source>
</evidence>
<evidence type="ECO:0000313" key="10">
    <source>
        <dbReference type="EMBL" id="GMI22378.1"/>
    </source>
</evidence>